<dbReference type="Gene3D" id="3.40.190.80">
    <property type="match status" value="1"/>
</dbReference>
<dbReference type="PRINTS" id="PR00377">
    <property type="entry name" value="IMPHPHTASES"/>
</dbReference>
<evidence type="ECO:0000256" key="11">
    <source>
        <dbReference type="NCBIfam" id="TIGR02067"/>
    </source>
</evidence>
<protein>
    <recommendedName>
        <fullName evidence="4 11">Histidinol-phosphatase</fullName>
        <ecNumber evidence="4 11">3.1.3.15</ecNumber>
    </recommendedName>
</protein>
<dbReference type="Gene3D" id="3.30.540.10">
    <property type="entry name" value="Fructose-1,6-Bisphosphatase, subunit A, domain 1"/>
    <property type="match status" value="1"/>
</dbReference>
<accession>A0ABU8XKM8</accession>
<evidence type="ECO:0000256" key="3">
    <source>
        <dbReference type="ARBA" id="ARBA00009759"/>
    </source>
</evidence>
<name>A0ABU8XKM8_9PROT</name>
<evidence type="ECO:0000313" key="12">
    <source>
        <dbReference type="EMBL" id="MEK0081611.1"/>
    </source>
</evidence>
<keyword evidence="5" id="KW-0028">Amino-acid biosynthesis</keyword>
<dbReference type="InterPro" id="IPR000760">
    <property type="entry name" value="Inositol_monophosphatase-like"/>
</dbReference>
<evidence type="ECO:0000256" key="1">
    <source>
        <dbReference type="ARBA" id="ARBA00001946"/>
    </source>
</evidence>
<reference evidence="12 13" key="1">
    <citation type="submission" date="2024-01" db="EMBL/GenBank/DDBJ databases">
        <title>Multi-omics insights into the function and evolution of sodium benzoate biodegradation pathways in Benzoatithermus flavus gen. nov., sp. nov. from hot spring.</title>
        <authorList>
            <person name="Hu C.-J."/>
            <person name="Li W.-J."/>
        </authorList>
    </citation>
    <scope>NUCLEOTIDE SEQUENCE [LARGE SCALE GENOMIC DNA]</scope>
    <source>
        <strain evidence="12 13">SYSU G07066</strain>
    </source>
</reference>
<keyword evidence="8" id="KW-0460">Magnesium</keyword>
<dbReference type="NCBIfam" id="TIGR02067">
    <property type="entry name" value="his_9_HisN"/>
    <property type="match status" value="1"/>
</dbReference>
<proteinExistence type="inferred from homology"/>
<evidence type="ECO:0000256" key="10">
    <source>
        <dbReference type="ARBA" id="ARBA00049158"/>
    </source>
</evidence>
<dbReference type="GO" id="GO:0004401">
    <property type="term" value="F:histidinol-phosphatase activity"/>
    <property type="evidence" value="ECO:0007669"/>
    <property type="project" value="UniProtKB-EC"/>
</dbReference>
<keyword evidence="9" id="KW-0368">Histidine biosynthesis</keyword>
<dbReference type="CDD" id="cd01641">
    <property type="entry name" value="Bacterial_IMPase_like_1"/>
    <property type="match status" value="1"/>
</dbReference>
<comment type="pathway">
    <text evidence="2">Amino-acid biosynthesis; L-histidine biosynthesis; L-histidine from 5-phospho-alpha-D-ribose 1-diphosphate: step 8/9.</text>
</comment>
<comment type="cofactor">
    <cofactor evidence="1">
        <name>Mg(2+)</name>
        <dbReference type="ChEBI" id="CHEBI:18420"/>
    </cofactor>
</comment>
<evidence type="ECO:0000256" key="8">
    <source>
        <dbReference type="ARBA" id="ARBA00022842"/>
    </source>
</evidence>
<dbReference type="InterPro" id="IPR020583">
    <property type="entry name" value="Inositol_monoP_metal-BS"/>
</dbReference>
<dbReference type="Pfam" id="PF00459">
    <property type="entry name" value="Inositol_P"/>
    <property type="match status" value="1"/>
</dbReference>
<dbReference type="InterPro" id="IPR051090">
    <property type="entry name" value="Inositol_monoP_superfamily"/>
</dbReference>
<dbReference type="EMBL" id="JBBLZC010000001">
    <property type="protein sequence ID" value="MEK0081611.1"/>
    <property type="molecule type" value="Genomic_DNA"/>
</dbReference>
<dbReference type="Proteomes" id="UP001375743">
    <property type="component" value="Unassembled WGS sequence"/>
</dbReference>
<keyword evidence="6" id="KW-0479">Metal-binding</keyword>
<evidence type="ECO:0000313" key="13">
    <source>
        <dbReference type="Proteomes" id="UP001375743"/>
    </source>
</evidence>
<dbReference type="SUPFAM" id="SSF56655">
    <property type="entry name" value="Carbohydrate phosphatase"/>
    <property type="match status" value="1"/>
</dbReference>
<keyword evidence="13" id="KW-1185">Reference proteome</keyword>
<dbReference type="InterPro" id="IPR011809">
    <property type="entry name" value="His_9_proposed"/>
</dbReference>
<dbReference type="EC" id="3.1.3.15" evidence="4 11"/>
<comment type="similarity">
    <text evidence="3">Belongs to the inositol monophosphatase superfamily.</text>
</comment>
<dbReference type="PROSITE" id="PS00629">
    <property type="entry name" value="IMP_1"/>
    <property type="match status" value="1"/>
</dbReference>
<comment type="caution">
    <text evidence="12">The sequence shown here is derived from an EMBL/GenBank/DDBJ whole genome shotgun (WGS) entry which is preliminary data.</text>
</comment>
<organism evidence="12 13">
    <name type="scientific">Benzoatithermus flavus</name>
    <dbReference type="NCBI Taxonomy" id="3108223"/>
    <lineage>
        <taxon>Bacteria</taxon>
        <taxon>Pseudomonadati</taxon>
        <taxon>Pseudomonadota</taxon>
        <taxon>Alphaproteobacteria</taxon>
        <taxon>Geminicoccales</taxon>
        <taxon>Geminicoccaceae</taxon>
        <taxon>Benzoatithermus</taxon>
    </lineage>
</organism>
<dbReference type="RefSeq" id="WP_418157463.1">
    <property type="nucleotide sequence ID" value="NZ_JBBLZC010000001.1"/>
</dbReference>
<evidence type="ECO:0000256" key="6">
    <source>
        <dbReference type="ARBA" id="ARBA00022723"/>
    </source>
</evidence>
<evidence type="ECO:0000256" key="5">
    <source>
        <dbReference type="ARBA" id="ARBA00022605"/>
    </source>
</evidence>
<dbReference type="PANTHER" id="PTHR43200">
    <property type="entry name" value="PHOSPHATASE"/>
    <property type="match status" value="1"/>
</dbReference>
<dbReference type="PANTHER" id="PTHR43200:SF6">
    <property type="entry name" value="3'(2'),5'-BISPHOSPHATE NUCLEOTIDASE"/>
    <property type="match status" value="1"/>
</dbReference>
<evidence type="ECO:0000256" key="9">
    <source>
        <dbReference type="ARBA" id="ARBA00023102"/>
    </source>
</evidence>
<sequence length="264" mass="28347">MSGVSYREFEALAHRLADRAGEIQRRYFRTPVSVETKADASPVTIADREAEAAMRELILAAYPDHGILGEEHGSEALDAEFVWVLDPIDGTKSFITGRPLFGTLIALAHQGRPVVGLIDQTILRERWIGSLGAASAWNGRPIRTRPCPRLEDAVLFTTSPLLFEPGAERAAYTRVEARVRLPMFGGDCYAYGLLAAGFADLVIEAGLAPYDFMALAPVVEGAGGRITDWQGQPLHLGSSGQVLAAGDARTHAAATTLLSDDGAF</sequence>
<evidence type="ECO:0000256" key="4">
    <source>
        <dbReference type="ARBA" id="ARBA00013085"/>
    </source>
</evidence>
<comment type="catalytic activity">
    <reaction evidence="10">
        <text>L-histidinol phosphate + H2O = L-histidinol + phosphate</text>
        <dbReference type="Rhea" id="RHEA:14465"/>
        <dbReference type="ChEBI" id="CHEBI:15377"/>
        <dbReference type="ChEBI" id="CHEBI:43474"/>
        <dbReference type="ChEBI" id="CHEBI:57699"/>
        <dbReference type="ChEBI" id="CHEBI:57980"/>
        <dbReference type="EC" id="3.1.3.15"/>
    </reaction>
</comment>
<gene>
    <name evidence="12" type="primary">hisN</name>
    <name evidence="12" type="ORF">U1T56_00480</name>
</gene>
<keyword evidence="7 12" id="KW-0378">Hydrolase</keyword>
<evidence type="ECO:0000256" key="2">
    <source>
        <dbReference type="ARBA" id="ARBA00004970"/>
    </source>
</evidence>
<evidence type="ECO:0000256" key="7">
    <source>
        <dbReference type="ARBA" id="ARBA00022801"/>
    </source>
</evidence>